<evidence type="ECO:0000313" key="2">
    <source>
        <dbReference type="EMBL" id="GFY38949.1"/>
    </source>
</evidence>
<reference evidence="2" key="1">
    <citation type="submission" date="2020-08" db="EMBL/GenBank/DDBJ databases">
        <title>Multicomponent nature underlies the extraordinary mechanical properties of spider dragline silk.</title>
        <authorList>
            <person name="Kono N."/>
            <person name="Nakamura H."/>
            <person name="Mori M."/>
            <person name="Yoshida Y."/>
            <person name="Ohtoshi R."/>
            <person name="Malay A.D."/>
            <person name="Moran D.A.P."/>
            <person name="Tomita M."/>
            <person name="Numata K."/>
            <person name="Arakawa K."/>
        </authorList>
    </citation>
    <scope>NUCLEOTIDE SEQUENCE</scope>
</reference>
<evidence type="ECO:0000313" key="3">
    <source>
        <dbReference type="Proteomes" id="UP000886998"/>
    </source>
</evidence>
<sequence length="116" mass="12634">MKRKIKRLCPTILDGLPTAVYSQALSTLLHAAGSFLPAPFSGLGRLLSSLAERPGVPEFPQAHHIDTVCLAWTPDRHRAAEDRTPNLTPSSSLDLQSSWLQDHATGPGRRERDSGI</sequence>
<keyword evidence="3" id="KW-1185">Reference proteome</keyword>
<evidence type="ECO:0000256" key="1">
    <source>
        <dbReference type="SAM" id="MobiDB-lite"/>
    </source>
</evidence>
<accession>A0A8X6WPK6</accession>
<protein>
    <submittedName>
        <fullName evidence="2">Uncharacterized protein</fullName>
    </submittedName>
</protein>
<organism evidence="2 3">
    <name type="scientific">Trichonephila inaurata madagascariensis</name>
    <dbReference type="NCBI Taxonomy" id="2747483"/>
    <lineage>
        <taxon>Eukaryota</taxon>
        <taxon>Metazoa</taxon>
        <taxon>Ecdysozoa</taxon>
        <taxon>Arthropoda</taxon>
        <taxon>Chelicerata</taxon>
        <taxon>Arachnida</taxon>
        <taxon>Araneae</taxon>
        <taxon>Araneomorphae</taxon>
        <taxon>Entelegynae</taxon>
        <taxon>Araneoidea</taxon>
        <taxon>Nephilidae</taxon>
        <taxon>Trichonephila</taxon>
        <taxon>Trichonephila inaurata</taxon>
    </lineage>
</organism>
<dbReference type="EMBL" id="BMAV01001122">
    <property type="protein sequence ID" value="GFY38949.1"/>
    <property type="molecule type" value="Genomic_DNA"/>
</dbReference>
<comment type="caution">
    <text evidence="2">The sequence shown here is derived from an EMBL/GenBank/DDBJ whole genome shotgun (WGS) entry which is preliminary data.</text>
</comment>
<feature type="compositionally biased region" description="Low complexity" evidence="1">
    <location>
        <begin position="90"/>
        <end position="102"/>
    </location>
</feature>
<dbReference type="Proteomes" id="UP000886998">
    <property type="component" value="Unassembled WGS sequence"/>
</dbReference>
<feature type="region of interest" description="Disordered" evidence="1">
    <location>
        <begin position="80"/>
        <end position="116"/>
    </location>
</feature>
<gene>
    <name evidence="2" type="ORF">TNIN_225041</name>
</gene>
<dbReference type="AlphaFoldDB" id="A0A8X6WPK6"/>
<name>A0A8X6WPK6_9ARAC</name>
<proteinExistence type="predicted"/>